<keyword evidence="1" id="KW-0812">Transmembrane</keyword>
<comment type="caution">
    <text evidence="2">The sequence shown here is derived from an EMBL/GenBank/DDBJ whole genome shotgun (WGS) entry which is preliminary data.</text>
</comment>
<keyword evidence="3" id="KW-1185">Reference proteome</keyword>
<feature type="transmembrane region" description="Helical" evidence="1">
    <location>
        <begin position="88"/>
        <end position="106"/>
    </location>
</feature>
<protein>
    <submittedName>
        <fullName evidence="2">Magnesium-transporting ATPase (P-type)</fullName>
    </submittedName>
</protein>
<gene>
    <name evidence="2" type="ORF">J2Z83_002384</name>
</gene>
<accession>A0ABS4IIU6</accession>
<evidence type="ECO:0000313" key="3">
    <source>
        <dbReference type="Proteomes" id="UP001519345"/>
    </source>
</evidence>
<evidence type="ECO:0000313" key="2">
    <source>
        <dbReference type="EMBL" id="MBP1970266.1"/>
    </source>
</evidence>
<keyword evidence="1" id="KW-0472">Membrane</keyword>
<dbReference type="EMBL" id="JAGGKX010000011">
    <property type="protein sequence ID" value="MBP1970266.1"/>
    <property type="molecule type" value="Genomic_DNA"/>
</dbReference>
<feature type="transmembrane region" description="Helical" evidence="1">
    <location>
        <begin position="60"/>
        <end position="76"/>
    </location>
</feature>
<feature type="transmembrane region" description="Helical" evidence="1">
    <location>
        <begin position="18"/>
        <end position="39"/>
    </location>
</feature>
<proteinExistence type="predicted"/>
<organism evidence="2 3">
    <name type="scientific">Virgibacillus natechei</name>
    <dbReference type="NCBI Taxonomy" id="1216297"/>
    <lineage>
        <taxon>Bacteria</taxon>
        <taxon>Bacillati</taxon>
        <taxon>Bacillota</taxon>
        <taxon>Bacilli</taxon>
        <taxon>Bacillales</taxon>
        <taxon>Bacillaceae</taxon>
        <taxon>Virgibacillus</taxon>
    </lineage>
</organism>
<name>A0ABS4IIU6_9BACI</name>
<sequence length="115" mass="13423">MFIFNRMDDFLAHSSENFILFIVIGTIVGLGSLIIYGIYMKKIRNGDDHTLLLKSRVGEHMFYSLLFSLVFFLLFVPSESEFYRQYMFLPIIISILVGAISSLYIYRKHIHGVMK</sequence>
<reference evidence="2 3" key="1">
    <citation type="submission" date="2021-03" db="EMBL/GenBank/DDBJ databases">
        <title>Genomic Encyclopedia of Type Strains, Phase IV (KMG-IV): sequencing the most valuable type-strain genomes for metagenomic binning, comparative biology and taxonomic classification.</title>
        <authorList>
            <person name="Goeker M."/>
        </authorList>
    </citation>
    <scope>NUCLEOTIDE SEQUENCE [LARGE SCALE GENOMIC DNA]</scope>
    <source>
        <strain evidence="2 3">DSM 25609</strain>
    </source>
</reference>
<dbReference type="Proteomes" id="UP001519345">
    <property type="component" value="Unassembled WGS sequence"/>
</dbReference>
<dbReference type="RefSeq" id="WP_209463399.1">
    <property type="nucleotide sequence ID" value="NZ_CP110224.1"/>
</dbReference>
<keyword evidence="1" id="KW-1133">Transmembrane helix</keyword>
<evidence type="ECO:0000256" key="1">
    <source>
        <dbReference type="SAM" id="Phobius"/>
    </source>
</evidence>